<evidence type="ECO:0000259" key="8">
    <source>
        <dbReference type="PROSITE" id="PS50928"/>
    </source>
</evidence>
<feature type="domain" description="ABC transmembrane type-1" evidence="8">
    <location>
        <begin position="80"/>
        <end position="284"/>
    </location>
</feature>
<keyword evidence="3" id="KW-1003">Cell membrane</keyword>
<feature type="transmembrane region" description="Helical" evidence="7">
    <location>
        <begin position="265"/>
        <end position="284"/>
    </location>
</feature>
<sequence length="299" mass="33432">MEVKTVGKDDFSGLLIKAISYICITCFALACLFPFVLMISSSFMNEQEIVREGYKLIPHQFSIKAYELLLHNSSTLSKAYGVTIFITVLGTAAGLLMMSMAGYVLNRKDFKYRHFFSFLIYFTTLFAGGLIPSYILMVKYLHLKDSLFAMILPGVVGAWSIFLMRNFMKSIPDSLYESATIDGAGDFRIYWQIFMPLAIPALATIGLFSALGFWNEWYNGMLYIQSPDKFPLQYVLQRMISQTNVQALINQGAVINTAELPSQSIKMATAVLATGPIILLYPFAQRYFVSGLTVGAVKG</sequence>
<comment type="subcellular location">
    <subcellularLocation>
        <location evidence="1 7">Cell membrane</location>
        <topology evidence="1 7">Multi-pass membrane protein</topology>
    </subcellularLocation>
</comment>
<comment type="similarity">
    <text evidence="7">Belongs to the binding-protein-dependent transport system permease family.</text>
</comment>
<feature type="transmembrane region" description="Helical" evidence="7">
    <location>
        <begin position="147"/>
        <end position="168"/>
    </location>
</feature>
<dbReference type="Gene3D" id="1.10.3720.10">
    <property type="entry name" value="MetI-like"/>
    <property type="match status" value="1"/>
</dbReference>
<dbReference type="PROSITE" id="PS50928">
    <property type="entry name" value="ABC_TM1"/>
    <property type="match status" value="1"/>
</dbReference>
<evidence type="ECO:0000256" key="1">
    <source>
        <dbReference type="ARBA" id="ARBA00004651"/>
    </source>
</evidence>
<dbReference type="SUPFAM" id="SSF161098">
    <property type="entry name" value="MetI-like"/>
    <property type="match status" value="1"/>
</dbReference>
<dbReference type="InterPro" id="IPR035906">
    <property type="entry name" value="MetI-like_sf"/>
</dbReference>
<name>A0A3D9R3C0_9BACL</name>
<feature type="transmembrane region" description="Helical" evidence="7">
    <location>
        <begin position="79"/>
        <end position="103"/>
    </location>
</feature>
<dbReference type="OrthoDB" id="9810086at2"/>
<keyword evidence="6 7" id="KW-0472">Membrane</keyword>
<reference evidence="9 10" key="1">
    <citation type="submission" date="2018-08" db="EMBL/GenBank/DDBJ databases">
        <title>Genomic Encyclopedia of Type Strains, Phase III (KMG-III): the genomes of soil and plant-associated and newly described type strains.</title>
        <authorList>
            <person name="Whitman W."/>
        </authorList>
    </citation>
    <scope>NUCLEOTIDE SEQUENCE [LARGE SCALE GENOMIC DNA]</scope>
    <source>
        <strain evidence="9 10">CGMCC 1.10966</strain>
    </source>
</reference>
<dbReference type="AlphaFoldDB" id="A0A3D9R3C0"/>
<evidence type="ECO:0000256" key="3">
    <source>
        <dbReference type="ARBA" id="ARBA00022475"/>
    </source>
</evidence>
<organism evidence="9 10">
    <name type="scientific">Paenibacillus taihuensis</name>
    <dbReference type="NCBI Taxonomy" id="1156355"/>
    <lineage>
        <taxon>Bacteria</taxon>
        <taxon>Bacillati</taxon>
        <taxon>Bacillota</taxon>
        <taxon>Bacilli</taxon>
        <taxon>Bacillales</taxon>
        <taxon>Paenibacillaceae</taxon>
        <taxon>Paenibacillus</taxon>
    </lineage>
</organism>
<dbReference type="EMBL" id="QTTN01000029">
    <property type="protein sequence ID" value="REE70572.1"/>
    <property type="molecule type" value="Genomic_DNA"/>
</dbReference>
<evidence type="ECO:0000256" key="5">
    <source>
        <dbReference type="ARBA" id="ARBA00022989"/>
    </source>
</evidence>
<accession>A0A3D9R3C0</accession>
<dbReference type="Pfam" id="PF00528">
    <property type="entry name" value="BPD_transp_1"/>
    <property type="match status" value="1"/>
</dbReference>
<dbReference type="GO" id="GO:0055085">
    <property type="term" value="P:transmembrane transport"/>
    <property type="evidence" value="ECO:0007669"/>
    <property type="project" value="InterPro"/>
</dbReference>
<protein>
    <submittedName>
        <fullName evidence="9">Putative aldouronate transport system permease protein</fullName>
    </submittedName>
</protein>
<dbReference type="PROSITE" id="PS51257">
    <property type="entry name" value="PROKAR_LIPOPROTEIN"/>
    <property type="match status" value="1"/>
</dbReference>
<dbReference type="GO" id="GO:0005886">
    <property type="term" value="C:plasma membrane"/>
    <property type="evidence" value="ECO:0007669"/>
    <property type="project" value="UniProtKB-SubCell"/>
</dbReference>
<evidence type="ECO:0000256" key="2">
    <source>
        <dbReference type="ARBA" id="ARBA00022448"/>
    </source>
</evidence>
<dbReference type="RefSeq" id="WP_116191085.1">
    <property type="nucleotide sequence ID" value="NZ_QTTN01000029.1"/>
</dbReference>
<evidence type="ECO:0000256" key="6">
    <source>
        <dbReference type="ARBA" id="ARBA00023136"/>
    </source>
</evidence>
<evidence type="ECO:0000256" key="7">
    <source>
        <dbReference type="RuleBase" id="RU363032"/>
    </source>
</evidence>
<dbReference type="Proteomes" id="UP000256304">
    <property type="component" value="Unassembled WGS sequence"/>
</dbReference>
<evidence type="ECO:0000313" key="9">
    <source>
        <dbReference type="EMBL" id="REE70572.1"/>
    </source>
</evidence>
<dbReference type="PANTHER" id="PTHR43744:SF9">
    <property type="entry name" value="POLYGALACTURONAN_RHAMNOGALACTURONAN TRANSPORT SYSTEM PERMEASE PROTEIN YTCP"/>
    <property type="match status" value="1"/>
</dbReference>
<comment type="caution">
    <text evidence="9">The sequence shown here is derived from an EMBL/GenBank/DDBJ whole genome shotgun (WGS) entry which is preliminary data.</text>
</comment>
<keyword evidence="5 7" id="KW-1133">Transmembrane helix</keyword>
<proteinExistence type="inferred from homology"/>
<feature type="transmembrane region" description="Helical" evidence="7">
    <location>
        <begin position="189"/>
        <end position="214"/>
    </location>
</feature>
<evidence type="ECO:0000313" key="10">
    <source>
        <dbReference type="Proteomes" id="UP000256304"/>
    </source>
</evidence>
<dbReference type="InterPro" id="IPR000515">
    <property type="entry name" value="MetI-like"/>
</dbReference>
<dbReference type="PANTHER" id="PTHR43744">
    <property type="entry name" value="ABC TRANSPORTER PERMEASE PROTEIN MG189-RELATED-RELATED"/>
    <property type="match status" value="1"/>
</dbReference>
<feature type="transmembrane region" description="Helical" evidence="7">
    <location>
        <begin position="21"/>
        <end position="44"/>
    </location>
</feature>
<keyword evidence="10" id="KW-1185">Reference proteome</keyword>
<feature type="transmembrane region" description="Helical" evidence="7">
    <location>
        <begin position="115"/>
        <end position="135"/>
    </location>
</feature>
<dbReference type="CDD" id="cd06261">
    <property type="entry name" value="TM_PBP2"/>
    <property type="match status" value="1"/>
</dbReference>
<keyword evidence="2 7" id="KW-0813">Transport</keyword>
<gene>
    <name evidence="9" type="ORF">A8990_12957</name>
</gene>
<keyword evidence="4 7" id="KW-0812">Transmembrane</keyword>
<evidence type="ECO:0000256" key="4">
    <source>
        <dbReference type="ARBA" id="ARBA00022692"/>
    </source>
</evidence>